<sequence>MFPTFKLITGKVSTLSFQNVSKSFIHFPKKNLHKLNTTSKRDQQKLVLDLKSTPEQQNILAEGESRYYIENGLRKVYPYFYQHTVHCKGRWIDRTILDIYHDEFLYPIEHITQRILTGAVRVNGEIVSLDYRLKHADVLTSNTHRHELPVLATPIKVIYEDDNVFVIDKPPSIPVHPSGLYRFNTVTFMLAEEHNRKDVFLTHRLDRLTSGVLVIAKDRKKSRQLHDEMLVRNVQKEYLCRVDGEFPDGVVLCDKPLKQFYKKIGVSMVLPSGKPSLTEFQKLSFNGKSSVVLCRPKTGRTHQIRVHLQFLGYPIVNDPLYNSYCFGPNKGKDGEINKTYTNLLNDLVIKHSASWWLVNKATGEDPKPIVDYSKDVDEHLKLELHDQMNISPEDLYSSMSYGVIDEKLQGTVYRKDETRITSDNSCYFCSKVFRDPKPSNLVMFLHAFKYKGENWEFATEVPQWAQSDWDLL</sequence>
<keyword evidence="2" id="KW-0694">RNA-binding</keyword>
<keyword evidence="3" id="KW-0413">Isomerase</keyword>
<dbReference type="SUPFAM" id="SSF55120">
    <property type="entry name" value="Pseudouridine synthase"/>
    <property type="match status" value="1"/>
</dbReference>
<name>A0AAV6VM83_9ARAC</name>
<dbReference type="Pfam" id="PF00849">
    <property type="entry name" value="PseudoU_synth_2"/>
    <property type="match status" value="1"/>
</dbReference>
<evidence type="ECO:0000256" key="1">
    <source>
        <dbReference type="PIRSR" id="PIRSR606225-1"/>
    </source>
</evidence>
<protein>
    <recommendedName>
        <fullName evidence="3">Pseudouridine synthase</fullName>
        <ecNumber evidence="3">5.4.99.-</ecNumber>
    </recommendedName>
</protein>
<comment type="function">
    <text evidence="3">Responsible for synthesis of pseudouridine from uracil.</text>
</comment>
<dbReference type="CDD" id="cd02557">
    <property type="entry name" value="PseudoU_synth_ScRIB2"/>
    <property type="match status" value="1"/>
</dbReference>
<dbReference type="EC" id="5.4.99.-" evidence="3"/>
<proteinExistence type="inferred from homology"/>
<evidence type="ECO:0000256" key="2">
    <source>
        <dbReference type="PROSITE-ProRule" id="PRU00182"/>
    </source>
</evidence>
<keyword evidence="6" id="KW-1185">Reference proteome</keyword>
<organism evidence="5 6">
    <name type="scientific">Oedothorax gibbosus</name>
    <dbReference type="NCBI Taxonomy" id="931172"/>
    <lineage>
        <taxon>Eukaryota</taxon>
        <taxon>Metazoa</taxon>
        <taxon>Ecdysozoa</taxon>
        <taxon>Arthropoda</taxon>
        <taxon>Chelicerata</taxon>
        <taxon>Arachnida</taxon>
        <taxon>Araneae</taxon>
        <taxon>Araneomorphae</taxon>
        <taxon>Entelegynae</taxon>
        <taxon>Araneoidea</taxon>
        <taxon>Linyphiidae</taxon>
        <taxon>Erigoninae</taxon>
        <taxon>Oedothorax</taxon>
    </lineage>
</organism>
<dbReference type="GO" id="GO:0009982">
    <property type="term" value="F:pseudouridine synthase activity"/>
    <property type="evidence" value="ECO:0007669"/>
    <property type="project" value="InterPro"/>
</dbReference>
<evidence type="ECO:0000259" key="4">
    <source>
        <dbReference type="Pfam" id="PF00849"/>
    </source>
</evidence>
<dbReference type="InterPro" id="IPR050188">
    <property type="entry name" value="RluA_PseudoU_synthase"/>
</dbReference>
<dbReference type="CDD" id="cd00165">
    <property type="entry name" value="S4"/>
    <property type="match status" value="1"/>
</dbReference>
<gene>
    <name evidence="5" type="ORF">JTE90_027561</name>
</gene>
<dbReference type="PANTHER" id="PTHR21600:SF40">
    <property type="entry name" value="PSEUDOURIDYLATE SYNTHASE RPUSD2"/>
    <property type="match status" value="1"/>
</dbReference>
<dbReference type="InterPro" id="IPR020103">
    <property type="entry name" value="PsdUridine_synth_cat_dom_sf"/>
</dbReference>
<dbReference type="NCBIfam" id="TIGR00005">
    <property type="entry name" value="rluA_subfam"/>
    <property type="match status" value="1"/>
</dbReference>
<comment type="similarity">
    <text evidence="3">Belongs to the pseudouridine synthase RluA family.</text>
</comment>
<dbReference type="Proteomes" id="UP000827092">
    <property type="component" value="Unassembled WGS sequence"/>
</dbReference>
<dbReference type="EMBL" id="JAFNEN010000063">
    <property type="protein sequence ID" value="KAG8196848.1"/>
    <property type="molecule type" value="Genomic_DNA"/>
</dbReference>
<accession>A0AAV6VM83</accession>
<feature type="active site" evidence="1">
    <location>
        <position position="206"/>
    </location>
</feature>
<feature type="domain" description="Pseudouridine synthase RsuA/RluA-like" evidence="4">
    <location>
        <begin position="163"/>
        <end position="309"/>
    </location>
</feature>
<dbReference type="InterPro" id="IPR006225">
    <property type="entry name" value="PsdUridine_synth_RluC/D"/>
</dbReference>
<dbReference type="GO" id="GO:0000455">
    <property type="term" value="P:enzyme-directed rRNA pseudouridine synthesis"/>
    <property type="evidence" value="ECO:0007669"/>
    <property type="project" value="TreeGrafter"/>
</dbReference>
<dbReference type="PROSITE" id="PS50889">
    <property type="entry name" value="S4"/>
    <property type="match status" value="1"/>
</dbReference>
<dbReference type="InterPro" id="IPR006145">
    <property type="entry name" value="PsdUridine_synth_RsuA/RluA"/>
</dbReference>
<dbReference type="Gene3D" id="3.30.2350.10">
    <property type="entry name" value="Pseudouridine synthase"/>
    <property type="match status" value="1"/>
</dbReference>
<dbReference type="AlphaFoldDB" id="A0AAV6VM83"/>
<evidence type="ECO:0000313" key="5">
    <source>
        <dbReference type="EMBL" id="KAG8196848.1"/>
    </source>
</evidence>
<reference evidence="5 6" key="1">
    <citation type="journal article" date="2022" name="Nat. Ecol. Evol.">
        <title>A masculinizing supergene underlies an exaggerated male reproductive morph in a spider.</title>
        <authorList>
            <person name="Hendrickx F."/>
            <person name="De Corte Z."/>
            <person name="Sonet G."/>
            <person name="Van Belleghem S.M."/>
            <person name="Kostlbacher S."/>
            <person name="Vangestel C."/>
        </authorList>
    </citation>
    <scope>NUCLEOTIDE SEQUENCE [LARGE SCALE GENOMIC DNA]</scope>
    <source>
        <strain evidence="5">W744_W776</strain>
    </source>
</reference>
<comment type="caution">
    <text evidence="5">The sequence shown here is derived from an EMBL/GenBank/DDBJ whole genome shotgun (WGS) entry which is preliminary data.</text>
</comment>
<evidence type="ECO:0000313" key="6">
    <source>
        <dbReference type="Proteomes" id="UP000827092"/>
    </source>
</evidence>
<dbReference type="PANTHER" id="PTHR21600">
    <property type="entry name" value="MITOCHONDRIAL RNA PSEUDOURIDINE SYNTHASE"/>
    <property type="match status" value="1"/>
</dbReference>
<dbReference type="GO" id="GO:0003723">
    <property type="term" value="F:RNA binding"/>
    <property type="evidence" value="ECO:0007669"/>
    <property type="project" value="UniProtKB-KW"/>
</dbReference>
<comment type="catalytic activity">
    <reaction evidence="3">
        <text>a uridine in RNA = a pseudouridine in RNA</text>
        <dbReference type="Rhea" id="RHEA:48348"/>
        <dbReference type="Rhea" id="RHEA-COMP:12068"/>
        <dbReference type="Rhea" id="RHEA-COMP:12069"/>
        <dbReference type="ChEBI" id="CHEBI:65314"/>
        <dbReference type="ChEBI" id="CHEBI:65315"/>
    </reaction>
</comment>
<evidence type="ECO:0000256" key="3">
    <source>
        <dbReference type="RuleBase" id="RU362028"/>
    </source>
</evidence>